<proteinExistence type="predicted"/>
<reference evidence="3" key="1">
    <citation type="submission" date="2018-12" db="EMBL/GenBank/DDBJ databases">
        <title>Tengunoibacter tsumagoiensis gen. nov., sp. nov., Dictyobacter kobayashii sp. nov., D. alpinus sp. nov., and D. joshuensis sp. nov. and description of Dictyobacteraceae fam. nov. within the order Ktedonobacterales isolated from Tengu-no-mugimeshi.</title>
        <authorList>
            <person name="Wang C.M."/>
            <person name="Zheng Y."/>
            <person name="Sakai Y."/>
            <person name="Toyoda A."/>
            <person name="Minakuchi Y."/>
            <person name="Abe K."/>
            <person name="Yokota A."/>
            <person name="Yabe S."/>
        </authorList>
    </citation>
    <scope>NUCLEOTIDE SEQUENCE [LARGE SCALE GENOMIC DNA]</scope>
    <source>
        <strain evidence="3">Uno16</strain>
    </source>
</reference>
<sequence length="71" mass="8347">MLTLRPHLDEDADHFTSMNRDPQKYLPAMLKYGMLKADTTNDDEQRSAEVSPSYVKVWYAKGRYHERRGNT</sequence>
<evidence type="ECO:0000313" key="2">
    <source>
        <dbReference type="EMBL" id="GCE29387.1"/>
    </source>
</evidence>
<dbReference type="AlphaFoldDB" id="A0A402BDP8"/>
<name>A0A402BDP8_9CHLR</name>
<accession>A0A402BDP8</accession>
<dbReference type="EMBL" id="BIFT01000002">
    <property type="protein sequence ID" value="GCE29387.1"/>
    <property type="molecule type" value="Genomic_DNA"/>
</dbReference>
<organism evidence="2 3">
    <name type="scientific">Dictyobacter alpinus</name>
    <dbReference type="NCBI Taxonomy" id="2014873"/>
    <lineage>
        <taxon>Bacteria</taxon>
        <taxon>Bacillati</taxon>
        <taxon>Chloroflexota</taxon>
        <taxon>Ktedonobacteria</taxon>
        <taxon>Ktedonobacterales</taxon>
        <taxon>Dictyobacteraceae</taxon>
        <taxon>Dictyobacter</taxon>
    </lineage>
</organism>
<dbReference type="Proteomes" id="UP000287171">
    <property type="component" value="Unassembled WGS sequence"/>
</dbReference>
<protein>
    <submittedName>
        <fullName evidence="2">Uncharacterized protein</fullName>
    </submittedName>
</protein>
<comment type="caution">
    <text evidence="2">The sequence shown here is derived from an EMBL/GenBank/DDBJ whole genome shotgun (WGS) entry which is preliminary data.</text>
</comment>
<feature type="region of interest" description="Disordered" evidence="1">
    <location>
        <begin position="1"/>
        <end position="20"/>
    </location>
</feature>
<evidence type="ECO:0000313" key="3">
    <source>
        <dbReference type="Proteomes" id="UP000287171"/>
    </source>
</evidence>
<gene>
    <name evidence="2" type="ORF">KDA_48710</name>
</gene>
<evidence type="ECO:0000256" key="1">
    <source>
        <dbReference type="SAM" id="MobiDB-lite"/>
    </source>
</evidence>
<keyword evidence="3" id="KW-1185">Reference proteome</keyword>